<protein>
    <submittedName>
        <fullName evidence="1">Lytic murein transglycosylase</fullName>
    </submittedName>
</protein>
<gene>
    <name evidence="1" type="ORF">DUT91_03760</name>
</gene>
<comment type="caution">
    <text evidence="1">The sequence shown here is derived from an EMBL/GenBank/DDBJ whole genome shotgun (WGS) entry which is preliminary data.</text>
</comment>
<proteinExistence type="predicted"/>
<accession>A0A368K960</accession>
<evidence type="ECO:0000313" key="2">
    <source>
        <dbReference type="Proteomes" id="UP000253420"/>
    </source>
</evidence>
<organism evidence="1 2">
    <name type="scientific">Phyllobacterium salinisoli</name>
    <dbReference type="NCBI Taxonomy" id="1899321"/>
    <lineage>
        <taxon>Bacteria</taxon>
        <taxon>Pseudomonadati</taxon>
        <taxon>Pseudomonadota</taxon>
        <taxon>Alphaproteobacteria</taxon>
        <taxon>Hyphomicrobiales</taxon>
        <taxon>Phyllobacteriaceae</taxon>
        <taxon>Phyllobacterium</taxon>
    </lineage>
</organism>
<evidence type="ECO:0000313" key="1">
    <source>
        <dbReference type="EMBL" id="RCS24620.1"/>
    </source>
</evidence>
<name>A0A368K960_9HYPH</name>
<keyword evidence="2" id="KW-1185">Reference proteome</keyword>
<dbReference type="AlphaFoldDB" id="A0A368K960"/>
<dbReference type="EMBL" id="QOZG01000002">
    <property type="protein sequence ID" value="RCS24620.1"/>
    <property type="molecule type" value="Genomic_DNA"/>
</dbReference>
<reference evidence="1 2" key="1">
    <citation type="submission" date="2018-07" db="EMBL/GenBank/DDBJ databases">
        <title>The draft genome of Phyllobacterium salinisoli.</title>
        <authorList>
            <person name="Liu L."/>
            <person name="Li L."/>
            <person name="Zhang X."/>
            <person name="Liang L."/>
        </authorList>
    </citation>
    <scope>NUCLEOTIDE SEQUENCE [LARGE SCALE GENOMIC DNA]</scope>
    <source>
        <strain evidence="1 2">LLAN61</strain>
    </source>
</reference>
<sequence length="72" mass="7704">MLDLRLFTPLCPAGHPPHKGGDYHVMDGGYQSQLSKSKQYGACRLISPLVGGMPGRAEGGVIVNARRKDLLA</sequence>
<dbReference type="Proteomes" id="UP000253420">
    <property type="component" value="Unassembled WGS sequence"/>
</dbReference>